<name>A0ABT2Z556_9RHOB</name>
<evidence type="ECO:0000256" key="1">
    <source>
        <dbReference type="ARBA" id="ARBA00001961"/>
    </source>
</evidence>
<dbReference type="InterPro" id="IPR023550">
    <property type="entry name" value="PKHD_hydroxylase"/>
</dbReference>
<comment type="cofactor">
    <cofactor evidence="1 7">
        <name>L-ascorbate</name>
        <dbReference type="ChEBI" id="CHEBI:38290"/>
    </cofactor>
</comment>
<dbReference type="SUPFAM" id="SSF51197">
    <property type="entry name" value="Clavaminate synthase-like"/>
    <property type="match status" value="1"/>
</dbReference>
<keyword evidence="10" id="KW-1185">Reference proteome</keyword>
<evidence type="ECO:0000256" key="4">
    <source>
        <dbReference type="ARBA" id="ARBA00022964"/>
    </source>
</evidence>
<evidence type="ECO:0000259" key="8">
    <source>
        <dbReference type="PROSITE" id="PS51471"/>
    </source>
</evidence>
<feature type="binding site" evidence="7">
    <location>
        <position position="97"/>
    </location>
    <ligand>
        <name>Fe cation</name>
        <dbReference type="ChEBI" id="CHEBI:24875"/>
    </ligand>
</feature>
<dbReference type="Pfam" id="PF13640">
    <property type="entry name" value="2OG-FeII_Oxy_3"/>
    <property type="match status" value="1"/>
</dbReference>
<evidence type="ECO:0000313" key="9">
    <source>
        <dbReference type="EMBL" id="MCV2866259.1"/>
    </source>
</evidence>
<dbReference type="GO" id="GO:0051213">
    <property type="term" value="F:dioxygenase activity"/>
    <property type="evidence" value="ECO:0007669"/>
    <property type="project" value="UniProtKB-KW"/>
</dbReference>
<evidence type="ECO:0000256" key="5">
    <source>
        <dbReference type="ARBA" id="ARBA00023002"/>
    </source>
</evidence>
<reference evidence="9 10" key="1">
    <citation type="submission" date="2022-10" db="EMBL/GenBank/DDBJ databases">
        <title>Defluviimonas sp. nov., isolated from ocean surface water.</title>
        <authorList>
            <person name="He W."/>
            <person name="Wang L."/>
            <person name="Zhang D.-F."/>
        </authorList>
    </citation>
    <scope>NUCLEOTIDE SEQUENCE [LARGE SCALE GENOMIC DNA]</scope>
    <source>
        <strain evidence="9 10">WL0075</strain>
    </source>
</reference>
<dbReference type="InterPro" id="IPR041097">
    <property type="entry name" value="PKHD_C"/>
</dbReference>
<keyword evidence="3 7" id="KW-0847">Vitamin C</keyword>
<keyword evidence="4 7" id="KW-0223">Dioxygenase</keyword>
<dbReference type="InterPro" id="IPR006620">
    <property type="entry name" value="Pro_4_hyd_alph"/>
</dbReference>
<evidence type="ECO:0000256" key="6">
    <source>
        <dbReference type="ARBA" id="ARBA00023004"/>
    </source>
</evidence>
<feature type="binding site" evidence="7">
    <location>
        <position position="95"/>
    </location>
    <ligand>
        <name>Fe cation</name>
        <dbReference type="ChEBI" id="CHEBI:24875"/>
    </ligand>
</feature>
<dbReference type="InterPro" id="IPR044862">
    <property type="entry name" value="Pro_4_hyd_alph_FE2OG_OXY"/>
</dbReference>
<feature type="binding site" evidence="7">
    <location>
        <position position="152"/>
    </location>
    <ligand>
        <name>Fe cation</name>
        <dbReference type="ChEBI" id="CHEBI:24875"/>
    </ligand>
</feature>
<gene>
    <name evidence="9" type="ORF">OE647_16160</name>
</gene>
<evidence type="ECO:0000256" key="3">
    <source>
        <dbReference type="ARBA" id="ARBA00022896"/>
    </source>
</evidence>
<comment type="caution">
    <text evidence="9">The sequence shown here is derived from an EMBL/GenBank/DDBJ whole genome shotgun (WGS) entry which is preliminary data.</text>
</comment>
<protein>
    <submittedName>
        <fullName evidence="9">Fe2+-dependent dioxygenase</fullName>
    </submittedName>
</protein>
<proteinExistence type="inferred from homology"/>
<dbReference type="EMBL" id="JAOWLA010000017">
    <property type="protein sequence ID" value="MCV2866259.1"/>
    <property type="molecule type" value="Genomic_DNA"/>
</dbReference>
<comment type="cofactor">
    <cofactor evidence="7">
        <name>Fe(2+)</name>
        <dbReference type="ChEBI" id="CHEBI:29033"/>
    </cofactor>
    <text evidence="7">Binds 1 Fe(2+) ion per subunit.</text>
</comment>
<evidence type="ECO:0000313" key="10">
    <source>
        <dbReference type="Proteomes" id="UP001652503"/>
    </source>
</evidence>
<keyword evidence="5 7" id="KW-0560">Oxidoreductase</keyword>
<dbReference type="Gene3D" id="4.10.860.20">
    <property type="entry name" value="Rabenosyn, Rab binding domain"/>
    <property type="match status" value="1"/>
</dbReference>
<dbReference type="PROSITE" id="PS51471">
    <property type="entry name" value="FE2OG_OXY"/>
    <property type="match status" value="1"/>
</dbReference>
<dbReference type="SMART" id="SM00702">
    <property type="entry name" value="P4Hc"/>
    <property type="match status" value="1"/>
</dbReference>
<sequence length="218" mass="24018">MFLALEQVLNAGEVAALREAAAALDFGDGRATAGRYVREIKANDQARPSPELEAVQAKVSAALMAHPVFASAARPRAMTKLIVSRYREGQTYGMHVDDALMQGVRTDLSFTLFLNDPESYEGGALIVADTVEERAFKLAAGDLILYPSTTLHRVEPVRSGTRLCVVGWVQSWVRSVEQREILFDLDRAIADIFAREGKTGLFDTLCKTRSNLIRMWAA</sequence>
<dbReference type="Pfam" id="PF18331">
    <property type="entry name" value="PKHD_C"/>
    <property type="match status" value="1"/>
</dbReference>
<dbReference type="NCBIfam" id="NF003974">
    <property type="entry name" value="PRK05467.1-3"/>
    <property type="match status" value="1"/>
</dbReference>
<keyword evidence="2 7" id="KW-0479">Metal-binding</keyword>
<dbReference type="HAMAP" id="MF_00657">
    <property type="entry name" value="Hydroxyl_YbiX"/>
    <property type="match status" value="1"/>
</dbReference>
<dbReference type="InterPro" id="IPR005123">
    <property type="entry name" value="Oxoglu/Fe-dep_dioxygenase_dom"/>
</dbReference>
<organism evidence="9 10">
    <name type="scientific">Albidovulum sediminicola</name>
    <dbReference type="NCBI Taxonomy" id="2984331"/>
    <lineage>
        <taxon>Bacteria</taxon>
        <taxon>Pseudomonadati</taxon>
        <taxon>Pseudomonadota</taxon>
        <taxon>Alphaproteobacteria</taxon>
        <taxon>Rhodobacterales</taxon>
        <taxon>Paracoccaceae</taxon>
        <taxon>Albidovulum</taxon>
    </lineage>
</organism>
<accession>A0ABT2Z556</accession>
<keyword evidence="6 7" id="KW-0408">Iron</keyword>
<feature type="domain" description="Fe2OG dioxygenase" evidence="8">
    <location>
        <begin position="76"/>
        <end position="171"/>
    </location>
</feature>
<evidence type="ECO:0000256" key="2">
    <source>
        <dbReference type="ARBA" id="ARBA00022723"/>
    </source>
</evidence>
<feature type="binding site" evidence="7">
    <location>
        <position position="162"/>
    </location>
    <ligand>
        <name>2-oxoglutarate</name>
        <dbReference type="ChEBI" id="CHEBI:16810"/>
    </ligand>
</feature>
<dbReference type="Gene3D" id="2.60.120.620">
    <property type="entry name" value="q2cbj1_9rhob like domain"/>
    <property type="match status" value="1"/>
</dbReference>
<dbReference type="PANTHER" id="PTHR41536:SF1">
    <property type="entry name" value="PKHD-TYPE HYDROXYLASE YBIX"/>
    <property type="match status" value="1"/>
</dbReference>
<dbReference type="Proteomes" id="UP001652503">
    <property type="component" value="Unassembled WGS sequence"/>
</dbReference>
<dbReference type="PANTHER" id="PTHR41536">
    <property type="entry name" value="PKHD-TYPE HYDROXYLASE YBIX"/>
    <property type="match status" value="1"/>
</dbReference>
<evidence type="ECO:0000256" key="7">
    <source>
        <dbReference type="HAMAP-Rule" id="MF_00657"/>
    </source>
</evidence>
<dbReference type="NCBIfam" id="NF003975">
    <property type="entry name" value="PRK05467.1-4"/>
    <property type="match status" value="1"/>
</dbReference>
<dbReference type="RefSeq" id="WP_263722786.1">
    <property type="nucleotide sequence ID" value="NZ_JAOWLA010000017.1"/>
</dbReference>